<proteinExistence type="inferred from homology"/>
<evidence type="ECO:0000313" key="3">
    <source>
        <dbReference type="EMBL" id="SDM20027.1"/>
    </source>
</evidence>
<dbReference type="PANTHER" id="PTHR30203">
    <property type="entry name" value="OUTER MEMBRANE CATION EFFLUX PROTEIN"/>
    <property type="match status" value="1"/>
</dbReference>
<gene>
    <name evidence="3" type="ORF">SAMN04488090_2806</name>
</gene>
<dbReference type="GO" id="GO:0005886">
    <property type="term" value="C:plasma membrane"/>
    <property type="evidence" value="ECO:0007669"/>
    <property type="project" value="UniProtKB-SubCell"/>
</dbReference>
<dbReference type="PROSITE" id="PS51257">
    <property type="entry name" value="PROKAR_LIPOPROTEIN"/>
    <property type="match status" value="1"/>
</dbReference>
<protein>
    <submittedName>
        <fullName evidence="3">Efflux transporter, outer membrane factor (OMF) lipoprotein, NodT family</fullName>
    </submittedName>
</protein>
<keyword evidence="2" id="KW-0812">Transmembrane</keyword>
<dbReference type="EMBL" id="FNGS01000005">
    <property type="protein sequence ID" value="SDM20027.1"/>
    <property type="molecule type" value="Genomic_DNA"/>
</dbReference>
<dbReference type="AlphaFoldDB" id="A0A1G9RAY9"/>
<dbReference type="RefSeq" id="WP_093203285.1">
    <property type="nucleotide sequence ID" value="NZ_FNGS01000005.1"/>
</dbReference>
<sequence>MNPKSYAAVALCLFAAGCRTVSIPSVDTTLRLPETYLSGSRDTTGSAATPYRLLLTDEILTALLDTALTRNIDLKIAAQRIEISQAQWGIARNALLPQVSAGATAGVDRYGKYTLNGVGNYDTNLSPNVEGSSRIPDPTPEYFAGLRSTWEIDLWGKLKKRRQAAYHRLLASVEGRNLIVTGLIGEVSRHYYTLLALDGELEIIRENISLQEKAVELVEVQKAAGRVTELAVQQFRAQLMNTRSLEGQVLQAIQEAENQVNFLLGRFPQSIQRGGSIRNLPLPEALAAGLPSQLLRHRPDIRAAEQQMFAANLDVSAAQLDFYPSLTLSPYIGLSAFRLGVLGDPQSLTTGILGGLSAPVFNRRALKANLKINEAAAQEAYLQYRQSVIRGVSEVTTHLSGIERFRGVVGYKTEEVNILKQAASTSDNLFGTGYASYLEVITAQRSVLQAELDLITLKKTQFHAVVDLYRALGGGWQR</sequence>
<organism evidence="3 4">
    <name type="scientific">Siphonobacter aquaeclarae</name>
    <dbReference type="NCBI Taxonomy" id="563176"/>
    <lineage>
        <taxon>Bacteria</taxon>
        <taxon>Pseudomonadati</taxon>
        <taxon>Bacteroidota</taxon>
        <taxon>Cytophagia</taxon>
        <taxon>Cytophagales</taxon>
        <taxon>Cytophagaceae</taxon>
        <taxon>Siphonobacter</taxon>
    </lineage>
</organism>
<dbReference type="STRING" id="563176.SAMN04488090_2806"/>
<keyword evidence="2 3" id="KW-0449">Lipoprotein</keyword>
<keyword evidence="2" id="KW-0472">Membrane</keyword>
<name>A0A1G9RAY9_9BACT</name>
<evidence type="ECO:0000256" key="2">
    <source>
        <dbReference type="RuleBase" id="RU362097"/>
    </source>
</evidence>
<dbReference type="OrthoDB" id="9770517at2"/>
<keyword evidence="4" id="KW-1185">Reference proteome</keyword>
<comment type="similarity">
    <text evidence="1 2">Belongs to the outer membrane factor (OMF) (TC 1.B.17) family.</text>
</comment>
<evidence type="ECO:0000256" key="1">
    <source>
        <dbReference type="ARBA" id="ARBA00007613"/>
    </source>
</evidence>
<comment type="subcellular location">
    <subcellularLocation>
        <location evidence="2">Cell membrane</location>
        <topology evidence="2">Lipid-anchor</topology>
    </subcellularLocation>
</comment>
<evidence type="ECO:0000313" key="4">
    <source>
        <dbReference type="Proteomes" id="UP000198901"/>
    </source>
</evidence>
<accession>A0A1G9RAY9</accession>
<dbReference type="InterPro" id="IPR003423">
    <property type="entry name" value="OMP_efflux"/>
</dbReference>
<keyword evidence="2" id="KW-1134">Transmembrane beta strand</keyword>
<dbReference type="Pfam" id="PF02321">
    <property type="entry name" value="OEP"/>
    <property type="match status" value="2"/>
</dbReference>
<keyword evidence="2" id="KW-0564">Palmitate</keyword>
<dbReference type="GO" id="GO:0015562">
    <property type="term" value="F:efflux transmembrane transporter activity"/>
    <property type="evidence" value="ECO:0007669"/>
    <property type="project" value="InterPro"/>
</dbReference>
<dbReference type="PANTHER" id="PTHR30203:SF30">
    <property type="entry name" value="OUTER MEMBRANE PROTEIN-RELATED"/>
    <property type="match status" value="1"/>
</dbReference>
<dbReference type="InterPro" id="IPR010131">
    <property type="entry name" value="MdtP/NodT-like"/>
</dbReference>
<dbReference type="NCBIfam" id="TIGR01845">
    <property type="entry name" value="outer_NodT"/>
    <property type="match status" value="1"/>
</dbReference>
<reference evidence="3 4" key="1">
    <citation type="submission" date="2016-10" db="EMBL/GenBank/DDBJ databases">
        <authorList>
            <person name="de Groot N.N."/>
        </authorList>
    </citation>
    <scope>NUCLEOTIDE SEQUENCE [LARGE SCALE GENOMIC DNA]</scope>
    <source>
        <strain evidence="3 4">DSM 21668</strain>
    </source>
</reference>
<dbReference type="Proteomes" id="UP000198901">
    <property type="component" value="Unassembled WGS sequence"/>
</dbReference>
<dbReference type="Gene3D" id="2.20.200.10">
    <property type="entry name" value="Outer membrane efflux proteins (OEP)"/>
    <property type="match status" value="1"/>
</dbReference>
<dbReference type="Gene3D" id="1.20.1600.10">
    <property type="entry name" value="Outer membrane efflux proteins (OEP)"/>
    <property type="match status" value="1"/>
</dbReference>
<dbReference type="SUPFAM" id="SSF56954">
    <property type="entry name" value="Outer membrane efflux proteins (OEP)"/>
    <property type="match status" value="1"/>
</dbReference>